<proteinExistence type="predicted"/>
<name>A0ABW4UL77_9HYPH</name>
<sequence>MPRVAPIVRSTRYEHAINTLVAKRSEISGLIRFKGANLAHQLEHIDAVLLILGYKGDPSQIVPLRRQPSRFRKGELYRLILKCEAEGSKANKETAQRIVALKGWEPSLVERIRQCVNTAKVRRRRKTKLAALAASGCEDRG</sequence>
<protein>
    <submittedName>
        <fullName evidence="1">Uncharacterized protein</fullName>
    </submittedName>
</protein>
<comment type="caution">
    <text evidence="1">The sequence shown here is derived from an EMBL/GenBank/DDBJ whole genome shotgun (WGS) entry which is preliminary data.</text>
</comment>
<evidence type="ECO:0000313" key="1">
    <source>
        <dbReference type="EMBL" id="MFD1986977.1"/>
    </source>
</evidence>
<dbReference type="RefSeq" id="WP_379104623.1">
    <property type="nucleotide sequence ID" value="NZ_JBHUGZ010000024.1"/>
</dbReference>
<dbReference type="Proteomes" id="UP001597405">
    <property type="component" value="Unassembled WGS sequence"/>
</dbReference>
<dbReference type="EMBL" id="JBHUGZ010000024">
    <property type="protein sequence ID" value="MFD1986977.1"/>
    <property type="molecule type" value="Genomic_DNA"/>
</dbReference>
<evidence type="ECO:0000313" key="2">
    <source>
        <dbReference type="Proteomes" id="UP001597405"/>
    </source>
</evidence>
<keyword evidence="2" id="KW-1185">Reference proteome</keyword>
<accession>A0ABW4UL77</accession>
<gene>
    <name evidence="1" type="ORF">ACFSOZ_31575</name>
</gene>
<organism evidence="1 2">
    <name type="scientific">Mesorhizobium newzealandense</name>
    <dbReference type="NCBI Taxonomy" id="1300302"/>
    <lineage>
        <taxon>Bacteria</taxon>
        <taxon>Pseudomonadati</taxon>
        <taxon>Pseudomonadota</taxon>
        <taxon>Alphaproteobacteria</taxon>
        <taxon>Hyphomicrobiales</taxon>
        <taxon>Phyllobacteriaceae</taxon>
        <taxon>Mesorhizobium</taxon>
    </lineage>
</organism>
<reference evidence="2" key="1">
    <citation type="journal article" date="2019" name="Int. J. Syst. Evol. Microbiol.">
        <title>The Global Catalogue of Microorganisms (GCM) 10K type strain sequencing project: providing services to taxonomists for standard genome sequencing and annotation.</title>
        <authorList>
            <consortium name="The Broad Institute Genomics Platform"/>
            <consortium name="The Broad Institute Genome Sequencing Center for Infectious Disease"/>
            <person name="Wu L."/>
            <person name="Ma J."/>
        </authorList>
    </citation>
    <scope>NUCLEOTIDE SEQUENCE [LARGE SCALE GENOMIC DNA]</scope>
    <source>
        <strain evidence="2">CGMCC 1.16225</strain>
    </source>
</reference>